<proteinExistence type="predicted"/>
<reference evidence="3 4" key="1">
    <citation type="submission" date="2019-02" db="EMBL/GenBank/DDBJ databases">
        <title>Comparative genomic analysis of the Hafnia genus genomes.</title>
        <authorList>
            <person name="Zhiqiu Y."/>
            <person name="Chao Y."/>
            <person name="Yuhui D."/>
            <person name="Di H."/>
            <person name="Bin L."/>
        </authorList>
    </citation>
    <scope>NUCLEOTIDE SEQUENCE [LARGE SCALE GENOMIC DNA]</scope>
    <source>
        <strain evidence="3 4">PCM_1194</strain>
    </source>
</reference>
<dbReference type="SUPFAM" id="SSF49373">
    <property type="entry name" value="Invasin/intimin cell-adhesion fragments"/>
    <property type="match status" value="1"/>
</dbReference>
<dbReference type="Proteomes" id="UP000293380">
    <property type="component" value="Unassembled WGS sequence"/>
</dbReference>
<organism evidence="3 4">
    <name type="scientific">Hafnia paralvei</name>
    <dbReference type="NCBI Taxonomy" id="546367"/>
    <lineage>
        <taxon>Bacteria</taxon>
        <taxon>Pseudomonadati</taxon>
        <taxon>Pseudomonadota</taxon>
        <taxon>Gammaproteobacteria</taxon>
        <taxon>Enterobacterales</taxon>
        <taxon>Hafniaceae</taxon>
        <taxon>Hafnia</taxon>
    </lineage>
</organism>
<accession>A0A4Q9EFA5</accession>
<evidence type="ECO:0000313" key="3">
    <source>
        <dbReference type="EMBL" id="TBM21021.1"/>
    </source>
</evidence>
<dbReference type="Pfam" id="PF02368">
    <property type="entry name" value="Big_2"/>
    <property type="match status" value="1"/>
</dbReference>
<dbReference type="Gene3D" id="2.60.40.1080">
    <property type="match status" value="1"/>
</dbReference>
<gene>
    <name evidence="3" type="ORF">EYY89_21790</name>
</gene>
<sequence>MTSLFRRKPILLCLPLILICINSWADNSSGTNAEQITGTTGIIFGTPPVIYNDKNDPGAIDITKDNKHSAEEVLDVGDTVSVSWHVADSEGDNDTTDSTIIWNCHDQNNSDHVIQTGGKQYTIAAADTGCTIGVKVVPATSTGIPQENTALNIQDISTYSSDDNIPSGPVNPHQLSIMDYVVSPDTASSLTVEPSNLLHTAWRGGQLQLDVVDTGAGTPIIYSSSNDNVATVTNSGRVTFVSKGNVTLTANNGITSVHISFDPKLFFILPEINKTWDEAKSWCEQQSGYNQPRIEQLSDGKARTVPADSLWQEWGSANSKSANAWWSSSPGGEPNSYQYAYKHNGSISDNYATAPETVACVM</sequence>
<evidence type="ECO:0000256" key="1">
    <source>
        <dbReference type="SAM" id="SignalP"/>
    </source>
</evidence>
<evidence type="ECO:0000313" key="4">
    <source>
        <dbReference type="Proteomes" id="UP000293380"/>
    </source>
</evidence>
<feature type="chain" id="PRO_5020245195" description="BIG2 domain-containing protein" evidence="1">
    <location>
        <begin position="26"/>
        <end position="362"/>
    </location>
</feature>
<comment type="caution">
    <text evidence="3">The sequence shown here is derived from an EMBL/GenBank/DDBJ whole genome shotgun (WGS) entry which is preliminary data.</text>
</comment>
<dbReference type="RefSeq" id="WP_130960646.1">
    <property type="nucleotide sequence ID" value="NZ_SITD01000069.1"/>
</dbReference>
<feature type="signal peptide" evidence="1">
    <location>
        <begin position="1"/>
        <end position="25"/>
    </location>
</feature>
<dbReference type="EMBL" id="SITD01000069">
    <property type="protein sequence ID" value="TBM21021.1"/>
    <property type="molecule type" value="Genomic_DNA"/>
</dbReference>
<keyword evidence="1" id="KW-0732">Signal</keyword>
<name>A0A4Q9EFA5_9GAMM</name>
<evidence type="ECO:0000259" key="2">
    <source>
        <dbReference type="Pfam" id="PF02368"/>
    </source>
</evidence>
<feature type="domain" description="BIG2" evidence="2">
    <location>
        <begin position="204"/>
        <end position="253"/>
    </location>
</feature>
<dbReference type="AlphaFoldDB" id="A0A4Q9EFA5"/>
<dbReference type="InterPro" id="IPR008964">
    <property type="entry name" value="Invasin/intimin_cell_adhesion"/>
</dbReference>
<dbReference type="InterPro" id="IPR003343">
    <property type="entry name" value="Big_2"/>
</dbReference>
<protein>
    <recommendedName>
        <fullName evidence="2">BIG2 domain-containing protein</fullName>
    </recommendedName>
</protein>